<dbReference type="STRING" id="1302689.RG47T_3728"/>
<keyword evidence="3" id="KW-1185">Reference proteome</keyword>
<dbReference type="Proteomes" id="UP000186720">
    <property type="component" value="Unassembled WGS sequence"/>
</dbReference>
<evidence type="ECO:0000313" key="3">
    <source>
        <dbReference type="Proteomes" id="UP000186720"/>
    </source>
</evidence>
<reference evidence="2 3" key="1">
    <citation type="submission" date="2016-11" db="EMBL/GenBank/DDBJ databases">
        <title>Whole Genome Sequencing of Mucilaginibacter polytrichastri RG4-7(T) isolated from the moss sample.</title>
        <authorList>
            <person name="Li Y."/>
        </authorList>
    </citation>
    <scope>NUCLEOTIDE SEQUENCE [LARGE SCALE GENOMIC DNA]</scope>
    <source>
        <strain evidence="2 3">RG4-7</strain>
    </source>
</reference>
<feature type="transmembrane region" description="Helical" evidence="1">
    <location>
        <begin position="221"/>
        <end position="243"/>
    </location>
</feature>
<feature type="transmembrane region" description="Helical" evidence="1">
    <location>
        <begin position="7"/>
        <end position="29"/>
    </location>
</feature>
<feature type="transmembrane region" description="Helical" evidence="1">
    <location>
        <begin position="179"/>
        <end position="200"/>
    </location>
</feature>
<evidence type="ECO:0000313" key="2">
    <source>
        <dbReference type="EMBL" id="OKS88263.1"/>
    </source>
</evidence>
<feature type="transmembrane region" description="Helical" evidence="1">
    <location>
        <begin position="371"/>
        <end position="393"/>
    </location>
</feature>
<accession>A0A1Q6A2N0</accession>
<feature type="transmembrane region" description="Helical" evidence="1">
    <location>
        <begin position="72"/>
        <end position="98"/>
    </location>
</feature>
<organism evidence="2 3">
    <name type="scientific">Mucilaginibacter polytrichastri</name>
    <dbReference type="NCBI Taxonomy" id="1302689"/>
    <lineage>
        <taxon>Bacteria</taxon>
        <taxon>Pseudomonadati</taxon>
        <taxon>Bacteroidota</taxon>
        <taxon>Sphingobacteriia</taxon>
        <taxon>Sphingobacteriales</taxon>
        <taxon>Sphingobacteriaceae</taxon>
        <taxon>Mucilaginibacter</taxon>
    </lineage>
</organism>
<sequence>MKQQSKTLYIAILAFVLAVYYLVWGVYLAKLGFFNKEELFLIEKAKIIFEGTGNRLKVMGLTSPLLPFYNTFIFTTISYTVAPILASAFGTGILFYLICSTLIKRTNDEFYILAILLLFLFHPGLLYVGSAGKSTYMVLIFFYLFFLNIFKFYNSNTTFHVSISSICLVVLIFCDYKFVWLTLFFIPLVLSISIHTLNLGEKESIFRLFLSFNNPSLRRKLISKSMAIFVILFILPLASILIYKMLNLTHANDLNYFIDSPYSNWSVLAEKIDYSTLQDTVNHKLPEISIIISARVIIFFPLILLAFYLFRDNTYQMLTLLTPFFFIEFLKIKYAKVFITEQYYIIFLILALLCIVTKINTVRNEGMFKVILTLMIVLSVYTGYSIMYTSAIAEENNFISCILHKKVTDSQEEVKSVAAYINNLPQESHVLLDDAIAYPIASFSRDIRSLTLPYQDDYLSAIEAPQKYDRYILIASNKNSANSYTELNTKYVALYKSANSNVSLRKVFETDNWILFQVL</sequence>
<protein>
    <recommendedName>
        <fullName evidence="4">Glycosyltransferase RgtA/B/C/D-like domain-containing protein</fullName>
    </recommendedName>
</protein>
<name>A0A1Q6A2N0_9SPHI</name>
<feature type="transmembrane region" description="Helical" evidence="1">
    <location>
        <begin position="342"/>
        <end position="359"/>
    </location>
</feature>
<feature type="transmembrane region" description="Helical" evidence="1">
    <location>
        <begin position="134"/>
        <end position="150"/>
    </location>
</feature>
<feature type="transmembrane region" description="Helical" evidence="1">
    <location>
        <begin position="110"/>
        <end position="128"/>
    </location>
</feature>
<feature type="transmembrane region" description="Helical" evidence="1">
    <location>
        <begin position="288"/>
        <end position="310"/>
    </location>
</feature>
<keyword evidence="1" id="KW-1133">Transmembrane helix</keyword>
<keyword evidence="1" id="KW-0812">Transmembrane</keyword>
<comment type="caution">
    <text evidence="2">The sequence shown here is derived from an EMBL/GenBank/DDBJ whole genome shotgun (WGS) entry which is preliminary data.</text>
</comment>
<dbReference type="AlphaFoldDB" id="A0A1Q6A2N0"/>
<dbReference type="RefSeq" id="WP_074490858.1">
    <property type="nucleotide sequence ID" value="NZ_FPAM01000032.1"/>
</dbReference>
<evidence type="ECO:0000256" key="1">
    <source>
        <dbReference type="SAM" id="Phobius"/>
    </source>
</evidence>
<evidence type="ECO:0008006" key="4">
    <source>
        <dbReference type="Google" id="ProtNLM"/>
    </source>
</evidence>
<keyword evidence="1" id="KW-0472">Membrane</keyword>
<dbReference type="OrthoDB" id="1402360at2"/>
<proteinExistence type="predicted"/>
<feature type="transmembrane region" description="Helical" evidence="1">
    <location>
        <begin position="157"/>
        <end position="173"/>
    </location>
</feature>
<dbReference type="EMBL" id="MPPL01000001">
    <property type="protein sequence ID" value="OKS88263.1"/>
    <property type="molecule type" value="Genomic_DNA"/>
</dbReference>
<gene>
    <name evidence="2" type="ORF">RG47T_3728</name>
</gene>